<dbReference type="InterPro" id="IPR036388">
    <property type="entry name" value="WH-like_DNA-bd_sf"/>
</dbReference>
<evidence type="ECO:0000259" key="4">
    <source>
        <dbReference type="PROSITE" id="PS50949"/>
    </source>
</evidence>
<keyword evidence="2 5" id="KW-0238">DNA-binding</keyword>
<dbReference type="SMART" id="SM00895">
    <property type="entry name" value="FCD"/>
    <property type="match status" value="1"/>
</dbReference>
<evidence type="ECO:0000313" key="5">
    <source>
        <dbReference type="EMBL" id="SMO96359.1"/>
    </source>
</evidence>
<dbReference type="EMBL" id="FXTK01000024">
    <property type="protein sequence ID" value="SMO96359.1"/>
    <property type="molecule type" value="Genomic_DNA"/>
</dbReference>
<dbReference type="CDD" id="cd07377">
    <property type="entry name" value="WHTH_GntR"/>
    <property type="match status" value="1"/>
</dbReference>
<dbReference type="Gene3D" id="1.10.10.10">
    <property type="entry name" value="Winged helix-like DNA-binding domain superfamily/Winged helix DNA-binding domain"/>
    <property type="match status" value="1"/>
</dbReference>
<dbReference type="AlphaFoldDB" id="A0A521FJT1"/>
<keyword evidence="3" id="KW-0804">Transcription</keyword>
<proteinExistence type="predicted"/>
<dbReference type="PROSITE" id="PS50949">
    <property type="entry name" value="HTH_GNTR"/>
    <property type="match status" value="1"/>
</dbReference>
<keyword evidence="1" id="KW-0805">Transcription regulation</keyword>
<dbReference type="GO" id="GO:0003700">
    <property type="term" value="F:DNA-binding transcription factor activity"/>
    <property type="evidence" value="ECO:0007669"/>
    <property type="project" value="InterPro"/>
</dbReference>
<dbReference type="InterPro" id="IPR008920">
    <property type="entry name" value="TF_FadR/GntR_C"/>
</dbReference>
<dbReference type="OrthoDB" id="9028214at2"/>
<dbReference type="SUPFAM" id="SSF46785">
    <property type="entry name" value="Winged helix' DNA-binding domain"/>
    <property type="match status" value="1"/>
</dbReference>
<gene>
    <name evidence="5" type="ORF">SAMN06265221_12433</name>
</gene>
<feature type="domain" description="HTH gntR-type" evidence="4">
    <location>
        <begin position="2"/>
        <end position="70"/>
    </location>
</feature>
<name>A0A521FJT1_9RHOB</name>
<dbReference type="Pfam" id="PF00392">
    <property type="entry name" value="GntR"/>
    <property type="match status" value="1"/>
</dbReference>
<dbReference type="InterPro" id="IPR011711">
    <property type="entry name" value="GntR_C"/>
</dbReference>
<dbReference type="Proteomes" id="UP000319014">
    <property type="component" value="Unassembled WGS sequence"/>
</dbReference>
<dbReference type="GO" id="GO:0003677">
    <property type="term" value="F:DNA binding"/>
    <property type="evidence" value="ECO:0007669"/>
    <property type="project" value="UniProtKB-KW"/>
</dbReference>
<dbReference type="Pfam" id="PF07729">
    <property type="entry name" value="FCD"/>
    <property type="match status" value="1"/>
</dbReference>
<reference evidence="5 6" key="1">
    <citation type="submission" date="2017-05" db="EMBL/GenBank/DDBJ databases">
        <authorList>
            <person name="Varghese N."/>
            <person name="Submissions S."/>
        </authorList>
    </citation>
    <scope>NUCLEOTIDE SEQUENCE [LARGE SCALE GENOMIC DNA]</scope>
    <source>
        <strain evidence="5 6">DSM 100094</strain>
    </source>
</reference>
<dbReference type="PRINTS" id="PR00035">
    <property type="entry name" value="HTHGNTR"/>
</dbReference>
<dbReference type="Gene3D" id="1.20.120.530">
    <property type="entry name" value="GntR ligand-binding domain-like"/>
    <property type="match status" value="1"/>
</dbReference>
<keyword evidence="6" id="KW-1185">Reference proteome</keyword>
<evidence type="ECO:0000256" key="3">
    <source>
        <dbReference type="ARBA" id="ARBA00023163"/>
    </source>
</evidence>
<dbReference type="SMART" id="SM00345">
    <property type="entry name" value="HTH_GNTR"/>
    <property type="match status" value="1"/>
</dbReference>
<protein>
    <submittedName>
        <fullName evidence="5">DNA-binding transcriptional regulator, FadR family</fullName>
    </submittedName>
</protein>
<dbReference type="InterPro" id="IPR000524">
    <property type="entry name" value="Tscrpt_reg_HTH_GntR"/>
</dbReference>
<accession>A0A521FJT1</accession>
<sequence>MESLSTQTIRKIQSRIQGDGLAIGDKLGTLSSLSSEYGVSRTVIREAVAALTSDGVLTTRHGVGVFVARDAAESARRDHGSLLQSMSQFSGSFMDMLELRMAFEVHAAGLAAVRRSLAQEAAIWATVRDFELSAKNDAVLDDIDFQFHQAIIQATNNAAFIEFFALMGARILPASTFSRALHPTLITDTYIDQTTREHRVICERISDGDQEGSRDAMRAHLTRAHDRYRGIVFQNI</sequence>
<organism evidence="5 6">
    <name type="scientific">Paracoccus laeviglucosivorans</name>
    <dbReference type="NCBI Taxonomy" id="1197861"/>
    <lineage>
        <taxon>Bacteria</taxon>
        <taxon>Pseudomonadati</taxon>
        <taxon>Pseudomonadota</taxon>
        <taxon>Alphaproteobacteria</taxon>
        <taxon>Rhodobacterales</taxon>
        <taxon>Paracoccaceae</taxon>
        <taxon>Paracoccus</taxon>
    </lineage>
</organism>
<dbReference type="SUPFAM" id="SSF48008">
    <property type="entry name" value="GntR ligand-binding domain-like"/>
    <property type="match status" value="1"/>
</dbReference>
<dbReference type="PANTHER" id="PTHR43537:SF5">
    <property type="entry name" value="UXU OPERON TRANSCRIPTIONAL REGULATOR"/>
    <property type="match status" value="1"/>
</dbReference>
<dbReference type="RefSeq" id="WP_142664656.1">
    <property type="nucleotide sequence ID" value="NZ_FXTK01000024.1"/>
</dbReference>
<evidence type="ECO:0000256" key="2">
    <source>
        <dbReference type="ARBA" id="ARBA00023125"/>
    </source>
</evidence>
<dbReference type="PANTHER" id="PTHR43537">
    <property type="entry name" value="TRANSCRIPTIONAL REGULATOR, GNTR FAMILY"/>
    <property type="match status" value="1"/>
</dbReference>
<evidence type="ECO:0000256" key="1">
    <source>
        <dbReference type="ARBA" id="ARBA00023015"/>
    </source>
</evidence>
<evidence type="ECO:0000313" key="6">
    <source>
        <dbReference type="Proteomes" id="UP000319014"/>
    </source>
</evidence>
<dbReference type="InterPro" id="IPR036390">
    <property type="entry name" value="WH_DNA-bd_sf"/>
</dbReference>